<dbReference type="EMBL" id="BARV01030571">
    <property type="protein sequence ID" value="GAI42873.1"/>
    <property type="molecule type" value="Genomic_DNA"/>
</dbReference>
<protein>
    <recommendedName>
        <fullName evidence="1">R3H domain-containing protein</fullName>
    </recommendedName>
</protein>
<organism evidence="2">
    <name type="scientific">marine sediment metagenome</name>
    <dbReference type="NCBI Taxonomy" id="412755"/>
    <lineage>
        <taxon>unclassified sequences</taxon>
        <taxon>metagenomes</taxon>
        <taxon>ecological metagenomes</taxon>
    </lineage>
</organism>
<dbReference type="InterPro" id="IPR039247">
    <property type="entry name" value="KhpB"/>
</dbReference>
<name>X1NGY2_9ZZZZ</name>
<dbReference type="InterPro" id="IPR001374">
    <property type="entry name" value="R3H_dom"/>
</dbReference>
<dbReference type="Pfam" id="PF01424">
    <property type="entry name" value="R3H"/>
    <property type="match status" value="1"/>
</dbReference>
<feature type="domain" description="R3H" evidence="1">
    <location>
        <begin position="7"/>
        <end position="73"/>
    </location>
</feature>
<evidence type="ECO:0000259" key="1">
    <source>
        <dbReference type="PROSITE" id="PS51061"/>
    </source>
</evidence>
<accession>X1NGY2</accession>
<dbReference type="PANTHER" id="PTHR35800:SF1">
    <property type="entry name" value="RNA-BINDING PROTEIN KHPB"/>
    <property type="match status" value="1"/>
</dbReference>
<proteinExistence type="predicted"/>
<dbReference type="GO" id="GO:0003723">
    <property type="term" value="F:RNA binding"/>
    <property type="evidence" value="ECO:0007669"/>
    <property type="project" value="InterPro"/>
</dbReference>
<dbReference type="InterPro" id="IPR034079">
    <property type="entry name" value="R3H_KhpB"/>
</dbReference>
<dbReference type="SMART" id="SM00393">
    <property type="entry name" value="R3H"/>
    <property type="match status" value="1"/>
</dbReference>
<sequence>DVEGYKQRRYEALQALAHRMAEQVRVRGRPFTLEPMMAYERRIIHLALADDPDVTTESVGEGEARKVVIMPKGQ</sequence>
<dbReference type="PANTHER" id="PTHR35800">
    <property type="entry name" value="PROTEIN JAG"/>
    <property type="match status" value="1"/>
</dbReference>
<feature type="non-terminal residue" evidence="2">
    <location>
        <position position="1"/>
    </location>
</feature>
<dbReference type="AlphaFoldDB" id="X1NGY2"/>
<dbReference type="CDD" id="cd02644">
    <property type="entry name" value="R3H_jag"/>
    <property type="match status" value="1"/>
</dbReference>
<evidence type="ECO:0000313" key="2">
    <source>
        <dbReference type="EMBL" id="GAI42873.1"/>
    </source>
</evidence>
<comment type="caution">
    <text evidence="2">The sequence shown here is derived from an EMBL/GenBank/DDBJ whole genome shotgun (WGS) entry which is preliminary data.</text>
</comment>
<dbReference type="Gene3D" id="3.30.1370.50">
    <property type="entry name" value="R3H-like domain"/>
    <property type="match status" value="1"/>
</dbReference>
<dbReference type="PROSITE" id="PS51061">
    <property type="entry name" value="R3H"/>
    <property type="match status" value="1"/>
</dbReference>
<reference evidence="2" key="1">
    <citation type="journal article" date="2014" name="Front. Microbiol.">
        <title>High frequency of phylogenetically diverse reductive dehalogenase-homologous genes in deep subseafloor sedimentary metagenomes.</title>
        <authorList>
            <person name="Kawai M."/>
            <person name="Futagami T."/>
            <person name="Toyoda A."/>
            <person name="Takaki Y."/>
            <person name="Nishi S."/>
            <person name="Hori S."/>
            <person name="Arai W."/>
            <person name="Tsubouchi T."/>
            <person name="Morono Y."/>
            <person name="Uchiyama I."/>
            <person name="Ito T."/>
            <person name="Fujiyama A."/>
            <person name="Inagaki F."/>
            <person name="Takami H."/>
        </authorList>
    </citation>
    <scope>NUCLEOTIDE SEQUENCE</scope>
    <source>
        <strain evidence="2">Expedition CK06-06</strain>
    </source>
</reference>
<gene>
    <name evidence="2" type="ORF">S06H3_48541</name>
</gene>
<dbReference type="InterPro" id="IPR036867">
    <property type="entry name" value="R3H_dom_sf"/>
</dbReference>
<dbReference type="SUPFAM" id="SSF82708">
    <property type="entry name" value="R3H domain"/>
    <property type="match status" value="1"/>
</dbReference>